<organism evidence="1 2">
    <name type="scientific">Eptesipox virus</name>
    <dbReference type="NCBI Taxonomy" id="1329402"/>
    <lineage>
        <taxon>Viruses</taxon>
        <taxon>Varidnaviria</taxon>
        <taxon>Bamfordvirae</taxon>
        <taxon>Nucleocytoviricota</taxon>
        <taxon>Pokkesviricetes</taxon>
        <taxon>Chitovirales</taxon>
        <taxon>Poxviridae</taxon>
        <taxon>Chordopoxvirinae</taxon>
        <taxon>Vespertilionpoxvirus</taxon>
        <taxon>Vespertilionpoxvirus eptesipox</taxon>
    </lineage>
</organism>
<dbReference type="Proteomes" id="UP000217428">
    <property type="component" value="Segment"/>
</dbReference>
<evidence type="ECO:0000313" key="2">
    <source>
        <dbReference type="Proteomes" id="UP000217428"/>
    </source>
</evidence>
<name>A0A220T6I1_9POXV</name>
<dbReference type="EMBL" id="KY747497">
    <property type="protein sequence ID" value="ASK51324.1"/>
    <property type="molecule type" value="Genomic_DNA"/>
</dbReference>
<sequence length="643" mass="75977">MADLSNLWVDKKNINNNLIDLWQNDDVKKPNVNKPNILQDDDVKKPNVNKPNILQLGAVHKTTSEEDRIIKDFTKLISDTINTKIEVDKKDNKNTDVSTICINRRQRNIIRDVFRSYMLAKPSLTEEEKKKLLTDDKTNTYKPYIDTAPLQWVTESFINSNTFYAKLKKEKYKKNKNENGNIEETLEECYKNIKKTNKIDNAAVFPKPPVYYDTFNKLETLGQFILFFVFDIIEARKFRESISTRYNNNKPITLPVRFKYACEQYLLNQIKVCDKLKSKNLFIGLPMYYWFEINPADVTLIVNNITSHYKYGKQVKMFMRYLSSNGRKYISTTIGKVSLTFLDETWDFHHSVPEIVLFGLSYSVYDHLVKYGKDKLEVFIMEKNKNNKHKDGYKFITVSKNYEGYVEMPYKKAVEHEVINEDIDSRTLNNDVLMLLAADILQKAELAEAIRIIKSSDTPNHHHIHYAKRGILLAAKECKDLEDSPVDANDDGNDKDTSLLTVDSFIYMPIFYPHKDKSTNIRIHLDREIVRRLEDRYNKLSKLCCYTDIVKSLEHNFETMRQYAIILSKKADFQTYTHNDISIPIHSIDYTYPPQKEHYNNIYKRPNKYNKYNKHNNIYGFGVPIFNYRYPYIFNKYQYKYIF</sequence>
<protein>
    <submittedName>
        <fullName evidence="1">P4c</fullName>
    </submittedName>
</protein>
<dbReference type="Pfam" id="PF06086">
    <property type="entry name" value="Pox_A30L_A26L"/>
    <property type="match status" value="2"/>
</dbReference>
<evidence type="ECO:0000313" key="1">
    <source>
        <dbReference type="EMBL" id="ASK51324.1"/>
    </source>
</evidence>
<dbReference type="OrthoDB" id="3405at10239"/>
<gene>
    <name evidence="1" type="ORF">EPTV-WA-123</name>
</gene>
<dbReference type="InterPro" id="IPR009285">
    <property type="entry name" value="Poxvirus_A26L"/>
</dbReference>
<reference evidence="1 2" key="1">
    <citation type="journal article" date="2017" name="Virus Genes">
        <title>Characterization of Eptesipoxvirus, a novel poxvirus from a microchiropteran bat.</title>
        <authorList>
            <person name="Tu S.L."/>
            <person name="Nakazawa Y."/>
            <person name="Gao J."/>
            <person name="Wilkins K."/>
            <person name="Gallardo-Romero N."/>
            <person name="Li Y."/>
            <person name="Emerson G.L."/>
            <person name="Carroll D.S."/>
            <person name="Upton C."/>
        </authorList>
    </citation>
    <scope>NUCLEOTIDE SEQUENCE [LARGE SCALE GENOMIC DNA]</scope>
    <source>
        <strain evidence="1 2">Washington</strain>
    </source>
</reference>
<accession>A0A220T6I1</accession>
<keyword evidence="2" id="KW-1185">Reference proteome</keyword>
<proteinExistence type="predicted"/>